<dbReference type="SUPFAM" id="SSF53383">
    <property type="entry name" value="PLP-dependent transferases"/>
    <property type="match status" value="1"/>
</dbReference>
<dbReference type="InterPro" id="IPR015422">
    <property type="entry name" value="PyrdxlP-dep_Trfase_small"/>
</dbReference>
<dbReference type="GO" id="GO:0030170">
    <property type="term" value="F:pyridoxal phosphate binding"/>
    <property type="evidence" value="ECO:0007669"/>
    <property type="project" value="TreeGrafter"/>
</dbReference>
<dbReference type="CDD" id="cd00613">
    <property type="entry name" value="GDC-P"/>
    <property type="match status" value="1"/>
</dbReference>
<gene>
    <name evidence="6" type="primary">gcvPB</name>
    <name evidence="9" type="ORF">DEA61_04230</name>
</gene>
<evidence type="ECO:0000256" key="2">
    <source>
        <dbReference type="ARBA" id="ARBA00003788"/>
    </source>
</evidence>
<dbReference type="Gene3D" id="3.40.640.10">
    <property type="entry name" value="Type I PLP-dependent aspartate aminotransferase-like (Major domain)"/>
    <property type="match status" value="1"/>
</dbReference>
<dbReference type="HAMAP" id="MF_00713">
    <property type="entry name" value="GcvPB"/>
    <property type="match status" value="1"/>
</dbReference>
<dbReference type="PANTHER" id="PTHR11773">
    <property type="entry name" value="GLYCINE DEHYDROGENASE, DECARBOXYLATING"/>
    <property type="match status" value="1"/>
</dbReference>
<reference evidence="9 10" key="1">
    <citation type="journal article" date="2018" name="Nat. Biotechnol.">
        <title>A standardized bacterial taxonomy based on genome phylogeny substantially revises the tree of life.</title>
        <authorList>
            <person name="Parks D.H."/>
            <person name="Chuvochina M."/>
            <person name="Waite D.W."/>
            <person name="Rinke C."/>
            <person name="Skarshewski A."/>
            <person name="Chaumeil P.A."/>
            <person name="Hugenholtz P."/>
        </authorList>
    </citation>
    <scope>NUCLEOTIDE SEQUENCE [LARGE SCALE GENOMIC DNA]</scope>
    <source>
        <strain evidence="9">UBA12544</strain>
    </source>
</reference>
<evidence type="ECO:0000256" key="5">
    <source>
        <dbReference type="ARBA" id="ARBA00049026"/>
    </source>
</evidence>
<dbReference type="GO" id="GO:0005960">
    <property type="term" value="C:glycine cleavage complex"/>
    <property type="evidence" value="ECO:0007669"/>
    <property type="project" value="TreeGrafter"/>
</dbReference>
<dbReference type="Pfam" id="PF02347">
    <property type="entry name" value="GDC-P"/>
    <property type="match status" value="1"/>
</dbReference>
<dbReference type="GO" id="GO:0016594">
    <property type="term" value="F:glycine binding"/>
    <property type="evidence" value="ECO:0007669"/>
    <property type="project" value="TreeGrafter"/>
</dbReference>
<dbReference type="PANTHER" id="PTHR11773:SF1">
    <property type="entry name" value="GLYCINE DEHYDROGENASE (DECARBOXYLATING), MITOCHONDRIAL"/>
    <property type="match status" value="1"/>
</dbReference>
<protein>
    <recommendedName>
        <fullName evidence="6">Probable glycine dehydrogenase (decarboxylating) subunit 2</fullName>
        <ecNumber evidence="6">1.4.4.2</ecNumber>
    </recommendedName>
    <alternativeName>
        <fullName evidence="6">Glycine cleavage system P-protein subunit 2</fullName>
    </alternativeName>
    <alternativeName>
        <fullName evidence="6">Glycine decarboxylase subunit 2</fullName>
    </alternativeName>
    <alternativeName>
        <fullName evidence="6">Glycine dehydrogenase (aminomethyl-transferring) subunit 2</fullName>
    </alternativeName>
</protein>
<keyword evidence="4 6" id="KW-0560">Oxidoreductase</keyword>
<dbReference type="InterPro" id="IPR023012">
    <property type="entry name" value="GcvPB"/>
</dbReference>
<comment type="catalytic activity">
    <reaction evidence="5 6">
        <text>N(6)-[(R)-lipoyl]-L-lysyl-[glycine-cleavage complex H protein] + glycine + H(+) = N(6)-[(R)-S(8)-aminomethyldihydrolipoyl]-L-lysyl-[glycine-cleavage complex H protein] + CO2</text>
        <dbReference type="Rhea" id="RHEA:24304"/>
        <dbReference type="Rhea" id="RHEA-COMP:10494"/>
        <dbReference type="Rhea" id="RHEA-COMP:10495"/>
        <dbReference type="ChEBI" id="CHEBI:15378"/>
        <dbReference type="ChEBI" id="CHEBI:16526"/>
        <dbReference type="ChEBI" id="CHEBI:57305"/>
        <dbReference type="ChEBI" id="CHEBI:83099"/>
        <dbReference type="ChEBI" id="CHEBI:83143"/>
        <dbReference type="EC" id="1.4.4.2"/>
    </reaction>
</comment>
<dbReference type="GO" id="GO:0019464">
    <property type="term" value="P:glycine decarboxylation via glycine cleavage system"/>
    <property type="evidence" value="ECO:0007669"/>
    <property type="project" value="UniProtKB-UniRule"/>
</dbReference>
<dbReference type="EMBL" id="DOLB01000075">
    <property type="protein sequence ID" value="HBT49047.1"/>
    <property type="molecule type" value="Genomic_DNA"/>
</dbReference>
<comment type="function">
    <text evidence="2 6">The glycine cleavage system catalyzes the degradation of glycine. The P protein binds the alpha-amino group of glycine through its pyridoxal phosphate cofactor; CO(2) is released and the remaining methylamine moiety is then transferred to the lipoamide cofactor of the H protein.</text>
</comment>
<sequence length="485" mass="53938">MLKEYNSLIFELSKEGKKAYTLPPLDVEEKPLEDMLPKEMLREKEVDLPEVSEVDVIRHYTLLSQKNYGVDIGFYPLGSCTMKYNPKINEDMASLPGFTELHPYQPEETVQGALKLMYELEKALCEITGMDRFSLHPAAGAHGELTGLMIIKAYHEHRNDKKRKKIIVPDSAHGTNPASAAVAGFDVIEIKSNKEGAIDLEALKAVLNDEVAGLMLTNPSTLGLFEENIVEIARLVHEAGGLLYYDGANLNAIMGISRPGDMGFDVVHLNLHKTFSTPHGGGGPGSGPVGVKKELADFLPVPTVEEKDGRYFLDYDRPLSIGKVRSFYGNFNVMIKAYSYILTMGAEGLKRASELAVLNANYLKEKLKGYYKVAVDKTCMHEFVLAGLAEKSGDVRTLDVAKRLIDYGFHPPTIYFPLIVEEALMIEPTETETKETLDAFAETLIKIAKEAKENPELLKEAPHNTPVRRLDEVLAARNPVIRWTK</sequence>
<feature type="modified residue" description="N6-(pyridoxal phosphate)lysine" evidence="6">
    <location>
        <position position="273"/>
    </location>
</feature>
<dbReference type="FunFam" id="3.40.640.10:FF:000034">
    <property type="entry name" value="Probable glycine dehydrogenase (decarboxylating) subunit 2"/>
    <property type="match status" value="1"/>
</dbReference>
<dbReference type="OMA" id="FPLIVHE"/>
<dbReference type="Pfam" id="PF21478">
    <property type="entry name" value="GcvP2_C"/>
    <property type="match status" value="1"/>
</dbReference>
<dbReference type="AlphaFoldDB" id="A0A101E6L2"/>
<keyword evidence="3 6" id="KW-0663">Pyridoxal phosphate</keyword>
<proteinExistence type="inferred from homology"/>
<accession>A0A101E6L2</accession>
<dbReference type="RefSeq" id="WP_009610509.1">
    <property type="nucleotide sequence ID" value="NZ_DOLB01000075.1"/>
</dbReference>
<dbReference type="GO" id="GO:0005829">
    <property type="term" value="C:cytosol"/>
    <property type="evidence" value="ECO:0007669"/>
    <property type="project" value="TreeGrafter"/>
</dbReference>
<dbReference type="SMR" id="A0A101E6L2"/>
<dbReference type="FunFam" id="3.90.1150.10:FF:000014">
    <property type="entry name" value="Probable glycine dehydrogenase (decarboxylating) subunit 2"/>
    <property type="match status" value="1"/>
</dbReference>
<dbReference type="InterPro" id="IPR049316">
    <property type="entry name" value="GDC-P_C"/>
</dbReference>
<dbReference type="NCBIfam" id="NF003346">
    <property type="entry name" value="PRK04366.1"/>
    <property type="match status" value="1"/>
</dbReference>
<dbReference type="Gene3D" id="6.20.440.10">
    <property type="match status" value="1"/>
</dbReference>
<comment type="similarity">
    <text evidence="6">Belongs to the GcvP family. C-terminal subunit subfamily.</text>
</comment>
<comment type="caution">
    <text evidence="9">The sequence shown here is derived from an EMBL/GenBank/DDBJ whole genome shotgun (WGS) entry which is preliminary data.</text>
</comment>
<dbReference type="Proteomes" id="UP000264445">
    <property type="component" value="Unassembled WGS sequence"/>
</dbReference>
<evidence type="ECO:0000313" key="10">
    <source>
        <dbReference type="Proteomes" id="UP000264445"/>
    </source>
</evidence>
<dbReference type="InterPro" id="IPR049315">
    <property type="entry name" value="GDC-P_N"/>
</dbReference>
<dbReference type="EC" id="1.4.4.2" evidence="6"/>
<dbReference type="InterPro" id="IPR015421">
    <property type="entry name" value="PyrdxlP-dep_Trfase_major"/>
</dbReference>
<dbReference type="InterPro" id="IPR020581">
    <property type="entry name" value="GDC_P"/>
</dbReference>
<dbReference type="GO" id="GO:0004375">
    <property type="term" value="F:glycine dehydrogenase (decarboxylating) activity"/>
    <property type="evidence" value="ECO:0007669"/>
    <property type="project" value="UniProtKB-EC"/>
</dbReference>
<evidence type="ECO:0000313" key="9">
    <source>
        <dbReference type="EMBL" id="HBT49047.1"/>
    </source>
</evidence>
<evidence type="ECO:0000256" key="6">
    <source>
        <dbReference type="HAMAP-Rule" id="MF_00713"/>
    </source>
</evidence>
<evidence type="ECO:0000259" key="7">
    <source>
        <dbReference type="Pfam" id="PF02347"/>
    </source>
</evidence>
<comment type="cofactor">
    <cofactor evidence="1 6">
        <name>pyridoxal 5'-phosphate</name>
        <dbReference type="ChEBI" id="CHEBI:597326"/>
    </cofactor>
</comment>
<evidence type="ECO:0000259" key="8">
    <source>
        <dbReference type="Pfam" id="PF21478"/>
    </source>
</evidence>
<organism evidence="9 10">
    <name type="scientific">Caldanaerobacter subterraneus</name>
    <dbReference type="NCBI Taxonomy" id="911092"/>
    <lineage>
        <taxon>Bacteria</taxon>
        <taxon>Bacillati</taxon>
        <taxon>Bacillota</taxon>
        <taxon>Clostridia</taxon>
        <taxon>Thermoanaerobacterales</taxon>
        <taxon>Thermoanaerobacteraceae</taxon>
        <taxon>Caldanaerobacter</taxon>
    </lineage>
</organism>
<comment type="subunit">
    <text evidence="6">The glycine cleavage system is composed of four proteins: P, T, L and H. In this organism, the P 'protein' is a heterodimer of two subunits.</text>
</comment>
<evidence type="ECO:0000256" key="3">
    <source>
        <dbReference type="ARBA" id="ARBA00022898"/>
    </source>
</evidence>
<evidence type="ECO:0000256" key="1">
    <source>
        <dbReference type="ARBA" id="ARBA00001933"/>
    </source>
</evidence>
<feature type="domain" description="Glycine dehydrogenase C-terminal" evidence="8">
    <location>
        <begin position="352"/>
        <end position="453"/>
    </location>
</feature>
<dbReference type="InterPro" id="IPR015424">
    <property type="entry name" value="PyrdxlP-dep_Trfase"/>
</dbReference>
<evidence type="ECO:0000256" key="4">
    <source>
        <dbReference type="ARBA" id="ARBA00023002"/>
    </source>
</evidence>
<dbReference type="Gene3D" id="3.90.1150.10">
    <property type="entry name" value="Aspartate Aminotransferase, domain 1"/>
    <property type="match status" value="1"/>
</dbReference>
<name>A0A101E6L2_9THEO</name>
<feature type="domain" description="Glycine cleavage system P-protein N-terminal" evidence="7">
    <location>
        <begin position="32"/>
        <end position="300"/>
    </location>
</feature>